<comment type="caution">
    <text evidence="3">The sequence shown here is derived from an EMBL/GenBank/DDBJ whole genome shotgun (WGS) entry which is preliminary data.</text>
</comment>
<dbReference type="PANTHER" id="PTHR43833">
    <property type="entry name" value="POTASSIUM CHANNEL PROTEIN 2-RELATED-RELATED"/>
    <property type="match status" value="1"/>
</dbReference>
<proteinExistence type="predicted"/>
<feature type="domain" description="RCK C-terminal" evidence="2">
    <location>
        <begin position="134"/>
        <end position="217"/>
    </location>
</feature>
<dbReference type="OrthoDB" id="9776294at2"/>
<gene>
    <name evidence="3" type="ORF">C7440_3705</name>
</gene>
<dbReference type="SUPFAM" id="SSF116726">
    <property type="entry name" value="TrkA C-terminal domain-like"/>
    <property type="match status" value="1"/>
</dbReference>
<dbReference type="SUPFAM" id="SSF51735">
    <property type="entry name" value="NAD(P)-binding Rossmann-fold domains"/>
    <property type="match status" value="1"/>
</dbReference>
<dbReference type="Proteomes" id="UP000246145">
    <property type="component" value="Unassembled WGS sequence"/>
</dbReference>
<sequence>MAQFAVLGLGRFGSAASQELIKLGHSVLGVDADNKLVAKYADELTRAVIADVTDKQALEELGVDSYDVVLLAVGSDIQASLLCVVHLKSLGVKSIWVKASSHTHHLILNKLGVERIIHPEEEMGIRIAQALSYPMVEDYISLGNGEFIVEIHLSEQLEAAALGRLLHDTPSPIHVLMVKRRADITVHPPVEFEVQGNDVLVLLGQLNALKAIAPKLA</sequence>
<dbReference type="InterPro" id="IPR036721">
    <property type="entry name" value="RCK_C_sf"/>
</dbReference>
<evidence type="ECO:0000259" key="1">
    <source>
        <dbReference type="PROSITE" id="PS51201"/>
    </source>
</evidence>
<dbReference type="InterPro" id="IPR036291">
    <property type="entry name" value="NAD(P)-bd_dom_sf"/>
</dbReference>
<dbReference type="InterPro" id="IPR050721">
    <property type="entry name" value="Trk_Ktr_HKT_K-transport"/>
</dbReference>
<evidence type="ECO:0000313" key="3">
    <source>
        <dbReference type="EMBL" id="PVY60458.1"/>
    </source>
</evidence>
<dbReference type="InterPro" id="IPR006037">
    <property type="entry name" value="RCK_C"/>
</dbReference>
<reference evidence="3 4" key="1">
    <citation type="submission" date="2018-04" db="EMBL/GenBank/DDBJ databases">
        <title>Genomic Encyclopedia of Type Strains, Phase IV (KMG-IV): sequencing the most valuable type-strain genomes for metagenomic binning, comparative biology and taxonomic classification.</title>
        <authorList>
            <person name="Goeker M."/>
        </authorList>
    </citation>
    <scope>NUCLEOTIDE SEQUENCE [LARGE SCALE GENOMIC DNA]</scope>
    <source>
        <strain evidence="3 4">DSM 10065</strain>
    </source>
</reference>
<dbReference type="STRING" id="1231391.GCA_000308195_00150"/>
<dbReference type="EMBL" id="QEKO01000009">
    <property type="protein sequence ID" value="PVY60458.1"/>
    <property type="molecule type" value="Genomic_DNA"/>
</dbReference>
<name>A0A2U1CHQ5_9BURK</name>
<accession>A0A2U1CHQ5</accession>
<evidence type="ECO:0000313" key="4">
    <source>
        <dbReference type="Proteomes" id="UP000246145"/>
    </source>
</evidence>
<dbReference type="PROSITE" id="PS51202">
    <property type="entry name" value="RCK_C"/>
    <property type="match status" value="1"/>
</dbReference>
<organism evidence="3 4">
    <name type="scientific">Pusillimonas noertemannii</name>
    <dbReference type="NCBI Taxonomy" id="305977"/>
    <lineage>
        <taxon>Bacteria</taxon>
        <taxon>Pseudomonadati</taxon>
        <taxon>Pseudomonadota</taxon>
        <taxon>Betaproteobacteria</taxon>
        <taxon>Burkholderiales</taxon>
        <taxon>Alcaligenaceae</taxon>
        <taxon>Pusillimonas</taxon>
    </lineage>
</organism>
<dbReference type="GO" id="GO:0006813">
    <property type="term" value="P:potassium ion transport"/>
    <property type="evidence" value="ECO:0007669"/>
    <property type="project" value="InterPro"/>
</dbReference>
<dbReference type="PROSITE" id="PS51201">
    <property type="entry name" value="RCK_N"/>
    <property type="match status" value="1"/>
</dbReference>
<dbReference type="InterPro" id="IPR003148">
    <property type="entry name" value="RCK_N"/>
</dbReference>
<dbReference type="Gene3D" id="3.30.70.1450">
    <property type="entry name" value="Regulator of K+ conductance, C-terminal domain"/>
    <property type="match status" value="1"/>
</dbReference>
<dbReference type="GO" id="GO:0008324">
    <property type="term" value="F:monoatomic cation transmembrane transporter activity"/>
    <property type="evidence" value="ECO:0007669"/>
    <property type="project" value="InterPro"/>
</dbReference>
<dbReference type="Gene3D" id="3.40.50.720">
    <property type="entry name" value="NAD(P)-binding Rossmann-like Domain"/>
    <property type="match status" value="1"/>
</dbReference>
<feature type="domain" description="RCK N-terminal" evidence="1">
    <location>
        <begin position="1"/>
        <end position="117"/>
    </location>
</feature>
<protein>
    <submittedName>
        <fullName evidence="3">Trk system potassium uptake protein TrkA</fullName>
    </submittedName>
</protein>
<keyword evidence="4" id="KW-1185">Reference proteome</keyword>
<dbReference type="AlphaFoldDB" id="A0A2U1CHQ5"/>
<dbReference type="Pfam" id="PF02254">
    <property type="entry name" value="TrkA_N"/>
    <property type="match status" value="1"/>
</dbReference>
<dbReference type="RefSeq" id="WP_017522528.1">
    <property type="nucleotide sequence ID" value="NZ_JACCEX010000006.1"/>
</dbReference>
<dbReference type="PANTHER" id="PTHR43833:SF7">
    <property type="entry name" value="KTR SYSTEM POTASSIUM UPTAKE PROTEIN C"/>
    <property type="match status" value="1"/>
</dbReference>
<evidence type="ECO:0000259" key="2">
    <source>
        <dbReference type="PROSITE" id="PS51202"/>
    </source>
</evidence>